<organism evidence="2 3">
    <name type="scientific">Penicillium chermesinum</name>
    <dbReference type="NCBI Taxonomy" id="63820"/>
    <lineage>
        <taxon>Eukaryota</taxon>
        <taxon>Fungi</taxon>
        <taxon>Dikarya</taxon>
        <taxon>Ascomycota</taxon>
        <taxon>Pezizomycotina</taxon>
        <taxon>Eurotiomycetes</taxon>
        <taxon>Eurotiomycetidae</taxon>
        <taxon>Eurotiales</taxon>
        <taxon>Aspergillaceae</taxon>
        <taxon>Penicillium</taxon>
    </lineage>
</organism>
<feature type="transmembrane region" description="Helical" evidence="1">
    <location>
        <begin position="28"/>
        <end position="46"/>
    </location>
</feature>
<sequence>MASTKPTTYFSGGRVLESPPLSVRLTRFFEGVYIFLGLYFVSLFSFDPYGSARDSQFNINNMKTPGFRPPFARGSGSSGGGGGGGVVEVEEVEEAVLGNDLEAWMISAAGTTMVSKASETGDFATDGIR</sequence>
<evidence type="ECO:0008006" key="4">
    <source>
        <dbReference type="Google" id="ProtNLM"/>
    </source>
</evidence>
<comment type="caution">
    <text evidence="2">The sequence shown here is derived from an EMBL/GenBank/DDBJ whole genome shotgun (WGS) entry which is preliminary data.</text>
</comment>
<evidence type="ECO:0000256" key="1">
    <source>
        <dbReference type="SAM" id="Phobius"/>
    </source>
</evidence>
<accession>A0A9W9NHS1</accession>
<protein>
    <recommendedName>
        <fullName evidence="4">Transmembrane protein</fullName>
    </recommendedName>
</protein>
<gene>
    <name evidence="2" type="ORF">N7468_009252</name>
</gene>
<dbReference type="RefSeq" id="XP_058326878.1">
    <property type="nucleotide sequence ID" value="XM_058478548.1"/>
</dbReference>
<dbReference type="InterPro" id="IPR024491">
    <property type="entry name" value="Se_SelK/SelG"/>
</dbReference>
<keyword evidence="1" id="KW-1133">Transmembrane helix</keyword>
<dbReference type="Proteomes" id="UP001150941">
    <property type="component" value="Unassembled WGS sequence"/>
</dbReference>
<proteinExistence type="predicted"/>
<evidence type="ECO:0000313" key="2">
    <source>
        <dbReference type="EMBL" id="KAJ5220048.1"/>
    </source>
</evidence>
<dbReference type="EMBL" id="JAPQKS010000007">
    <property type="protein sequence ID" value="KAJ5220048.1"/>
    <property type="molecule type" value="Genomic_DNA"/>
</dbReference>
<keyword evidence="3" id="KW-1185">Reference proteome</keyword>
<dbReference type="GeneID" id="83205851"/>
<dbReference type="Pfam" id="PF10961">
    <property type="entry name" value="SelK_SelG"/>
    <property type="match status" value="1"/>
</dbReference>
<dbReference type="OrthoDB" id="2121326at2759"/>
<dbReference type="AlphaFoldDB" id="A0A9W9NHS1"/>
<reference evidence="2" key="2">
    <citation type="journal article" date="2023" name="IMA Fungus">
        <title>Comparative genomic study of the Penicillium genus elucidates a diverse pangenome and 15 lateral gene transfer events.</title>
        <authorList>
            <person name="Petersen C."/>
            <person name="Sorensen T."/>
            <person name="Nielsen M.R."/>
            <person name="Sondergaard T.E."/>
            <person name="Sorensen J.L."/>
            <person name="Fitzpatrick D.A."/>
            <person name="Frisvad J.C."/>
            <person name="Nielsen K.L."/>
        </authorList>
    </citation>
    <scope>NUCLEOTIDE SEQUENCE</scope>
    <source>
        <strain evidence="2">IBT 19713</strain>
    </source>
</reference>
<reference evidence="2" key="1">
    <citation type="submission" date="2022-11" db="EMBL/GenBank/DDBJ databases">
        <authorList>
            <person name="Petersen C."/>
        </authorList>
    </citation>
    <scope>NUCLEOTIDE SEQUENCE</scope>
    <source>
        <strain evidence="2">IBT 19713</strain>
    </source>
</reference>
<name>A0A9W9NHS1_9EURO</name>
<keyword evidence="1" id="KW-0472">Membrane</keyword>
<evidence type="ECO:0000313" key="3">
    <source>
        <dbReference type="Proteomes" id="UP001150941"/>
    </source>
</evidence>
<keyword evidence="1" id="KW-0812">Transmembrane</keyword>